<name>A0A6J6F450_9ZZZZ</name>
<protein>
    <submittedName>
        <fullName evidence="2">Unannotated protein</fullName>
    </submittedName>
</protein>
<keyword evidence="1" id="KW-0472">Membrane</keyword>
<dbReference type="EMBL" id="CAEZTX010000041">
    <property type="protein sequence ID" value="CAB4581684.1"/>
    <property type="molecule type" value="Genomic_DNA"/>
</dbReference>
<proteinExistence type="predicted"/>
<keyword evidence="1" id="KW-0812">Transmembrane</keyword>
<evidence type="ECO:0000256" key="1">
    <source>
        <dbReference type="SAM" id="Phobius"/>
    </source>
</evidence>
<sequence>MNQTLRNNYRMGGYLLLAVGLINWRYQIDDANVASRSLLIAIPGVLILAMTFIKPLDKFLASKAGMTIVTVIGALLVGLSFLN</sequence>
<evidence type="ECO:0000313" key="2">
    <source>
        <dbReference type="EMBL" id="CAB4581684.1"/>
    </source>
</evidence>
<dbReference type="AlphaFoldDB" id="A0A6J6F450"/>
<keyword evidence="1" id="KW-1133">Transmembrane helix</keyword>
<accession>A0A6J6F450</accession>
<reference evidence="2" key="1">
    <citation type="submission" date="2020-05" db="EMBL/GenBank/DDBJ databases">
        <authorList>
            <person name="Chiriac C."/>
            <person name="Salcher M."/>
            <person name="Ghai R."/>
            <person name="Kavagutti S V."/>
        </authorList>
    </citation>
    <scope>NUCLEOTIDE SEQUENCE</scope>
</reference>
<feature type="transmembrane region" description="Helical" evidence="1">
    <location>
        <begin position="34"/>
        <end position="53"/>
    </location>
</feature>
<evidence type="ECO:0000313" key="3">
    <source>
        <dbReference type="EMBL" id="CAB4642063.1"/>
    </source>
</evidence>
<organism evidence="2">
    <name type="scientific">freshwater metagenome</name>
    <dbReference type="NCBI Taxonomy" id="449393"/>
    <lineage>
        <taxon>unclassified sequences</taxon>
        <taxon>metagenomes</taxon>
        <taxon>ecological metagenomes</taxon>
    </lineage>
</organism>
<dbReference type="EMBL" id="CAEZVX010000082">
    <property type="protein sequence ID" value="CAB4642063.1"/>
    <property type="molecule type" value="Genomic_DNA"/>
</dbReference>
<gene>
    <name evidence="2" type="ORF">UFOPK1755_00564</name>
    <name evidence="3" type="ORF">UFOPK2155_00629</name>
</gene>
<feature type="transmembrane region" description="Helical" evidence="1">
    <location>
        <begin position="65"/>
        <end position="82"/>
    </location>
</feature>